<comment type="caution">
    <text evidence="1">The sequence shown here is derived from an EMBL/GenBank/DDBJ whole genome shotgun (WGS) entry which is preliminary data.</text>
</comment>
<protein>
    <submittedName>
        <fullName evidence="1">Uncharacterized protein</fullName>
    </submittedName>
</protein>
<reference evidence="1" key="1">
    <citation type="submission" date="2023-12" db="EMBL/GenBank/DDBJ databases">
        <title>Genome assembly of Anisodus tanguticus.</title>
        <authorList>
            <person name="Wang Y.-J."/>
        </authorList>
    </citation>
    <scope>NUCLEOTIDE SEQUENCE</scope>
    <source>
        <strain evidence="1">KB-2021</strain>
        <tissue evidence="1">Leaf</tissue>
    </source>
</reference>
<dbReference type="PANTHER" id="PTHR34670:SF14">
    <property type="match status" value="1"/>
</dbReference>
<keyword evidence="2" id="KW-1185">Reference proteome</keyword>
<accession>A0AAE1R070</accession>
<evidence type="ECO:0000313" key="2">
    <source>
        <dbReference type="Proteomes" id="UP001291623"/>
    </source>
</evidence>
<evidence type="ECO:0000313" key="1">
    <source>
        <dbReference type="EMBL" id="KAK4342870.1"/>
    </source>
</evidence>
<dbReference type="Proteomes" id="UP001291623">
    <property type="component" value="Unassembled WGS sequence"/>
</dbReference>
<dbReference type="AlphaFoldDB" id="A0AAE1R070"/>
<name>A0AAE1R070_9SOLA</name>
<sequence>MEGLIPYLYRAIMDYKNTTQGAWVNNNDSPSGSYMRLPGDSGRFENSDIQLFGSPDNGFSMNSSSASSTAATKISIVSGGSPAVRCHWVSTRAVNR</sequence>
<proteinExistence type="predicted"/>
<dbReference type="EMBL" id="JAVYJV010000021">
    <property type="protein sequence ID" value="KAK4342870.1"/>
    <property type="molecule type" value="Genomic_DNA"/>
</dbReference>
<dbReference type="PANTHER" id="PTHR34670">
    <property type="entry name" value="EXPRESSED PROTEIN"/>
    <property type="match status" value="1"/>
</dbReference>
<organism evidence="1 2">
    <name type="scientific">Anisodus tanguticus</name>
    <dbReference type="NCBI Taxonomy" id="243964"/>
    <lineage>
        <taxon>Eukaryota</taxon>
        <taxon>Viridiplantae</taxon>
        <taxon>Streptophyta</taxon>
        <taxon>Embryophyta</taxon>
        <taxon>Tracheophyta</taxon>
        <taxon>Spermatophyta</taxon>
        <taxon>Magnoliopsida</taxon>
        <taxon>eudicotyledons</taxon>
        <taxon>Gunneridae</taxon>
        <taxon>Pentapetalae</taxon>
        <taxon>asterids</taxon>
        <taxon>lamiids</taxon>
        <taxon>Solanales</taxon>
        <taxon>Solanaceae</taxon>
        <taxon>Solanoideae</taxon>
        <taxon>Hyoscyameae</taxon>
        <taxon>Anisodus</taxon>
    </lineage>
</organism>
<gene>
    <name evidence="1" type="ORF">RND71_038686</name>
</gene>